<feature type="transmembrane region" description="Helical" evidence="1">
    <location>
        <begin position="190"/>
        <end position="212"/>
    </location>
</feature>
<dbReference type="AlphaFoldDB" id="A0A1I8M0M9"/>
<accession>A0A1I8M0M9</accession>
<dbReference type="SUPFAM" id="SSF50814">
    <property type="entry name" value="Lipocalins"/>
    <property type="match status" value="1"/>
</dbReference>
<dbReference type="VEuPathDB" id="VectorBase:MDOMA2_002081"/>
<keyword evidence="1" id="KW-0472">Membrane</keyword>
<reference evidence="3" key="1">
    <citation type="submission" date="2020-05" db="UniProtKB">
        <authorList>
            <consortium name="EnsemblMetazoa"/>
        </authorList>
    </citation>
    <scope>IDENTIFICATION</scope>
    <source>
        <strain evidence="3">Aabys</strain>
    </source>
</reference>
<evidence type="ECO:0000313" key="4">
    <source>
        <dbReference type="Proteomes" id="UP001652621"/>
    </source>
</evidence>
<dbReference type="eggNOG" id="ENOG502T8YC">
    <property type="taxonomic scope" value="Eukaryota"/>
</dbReference>
<dbReference type="RefSeq" id="XP_005182603.1">
    <property type="nucleotide sequence ID" value="XM_005182546.3"/>
</dbReference>
<dbReference type="VEuPathDB" id="VectorBase:MDOA000051"/>
<dbReference type="GeneID" id="101894379"/>
<feature type="chain" id="PRO_5044559682" evidence="2">
    <location>
        <begin position="23"/>
        <end position="216"/>
    </location>
</feature>
<dbReference type="InterPro" id="IPR012674">
    <property type="entry name" value="Calycin"/>
</dbReference>
<keyword evidence="1" id="KW-1133">Transmembrane helix</keyword>
<dbReference type="EnsemblMetazoa" id="MDOA000051-RA">
    <property type="protein sequence ID" value="MDOA000051-PA"/>
    <property type="gene ID" value="MDOA000051"/>
</dbReference>
<evidence type="ECO:0000313" key="3">
    <source>
        <dbReference type="EnsemblMetazoa" id="MDOA000051-PA"/>
    </source>
</evidence>
<evidence type="ECO:0000256" key="2">
    <source>
        <dbReference type="SAM" id="SignalP"/>
    </source>
</evidence>
<dbReference type="KEGG" id="mde:101894379"/>
<dbReference type="Proteomes" id="UP001652621">
    <property type="component" value="Unplaced"/>
</dbReference>
<sequence length="216" mass="23217">MAQSKLICAALLVVFGIFGTQAQQPCQTVTGMANLNATQLTGLWYETVQAPAANVGCVQLNVALANNNTQLVVTKWTSSSATSNYMNQFTNATVNVTDVNANTGFNFTYTKSPAKPNNATYKILDTDYKTYVTFCSYTSANDLTTSVGGILTSTVRPNSTWVAQLVNNTAPYLVNFNVSTVANVTQNNCYASSASTTLPLLSSVFAAFYLLIRVFN</sequence>
<gene>
    <name evidence="3" type="primary">101894379</name>
    <name evidence="5" type="synonym">LOC101894379</name>
</gene>
<keyword evidence="1" id="KW-0812">Transmembrane</keyword>
<name>A0A1I8M0M9_MUSDO</name>
<organism evidence="3">
    <name type="scientific">Musca domestica</name>
    <name type="common">House fly</name>
    <dbReference type="NCBI Taxonomy" id="7370"/>
    <lineage>
        <taxon>Eukaryota</taxon>
        <taxon>Metazoa</taxon>
        <taxon>Ecdysozoa</taxon>
        <taxon>Arthropoda</taxon>
        <taxon>Hexapoda</taxon>
        <taxon>Insecta</taxon>
        <taxon>Pterygota</taxon>
        <taxon>Neoptera</taxon>
        <taxon>Endopterygota</taxon>
        <taxon>Diptera</taxon>
        <taxon>Brachycera</taxon>
        <taxon>Muscomorpha</taxon>
        <taxon>Muscoidea</taxon>
        <taxon>Muscidae</taxon>
        <taxon>Musca</taxon>
    </lineage>
</organism>
<dbReference type="OrthoDB" id="7816615at2759"/>
<evidence type="ECO:0000313" key="5">
    <source>
        <dbReference type="RefSeq" id="XP_005182603.1"/>
    </source>
</evidence>
<feature type="signal peptide" evidence="2">
    <location>
        <begin position="1"/>
        <end position="22"/>
    </location>
</feature>
<protein>
    <submittedName>
        <fullName evidence="5">Uncharacterized protein LOC101894379</fullName>
    </submittedName>
</protein>
<dbReference type="Gene3D" id="2.40.128.20">
    <property type="match status" value="1"/>
</dbReference>
<evidence type="ECO:0000256" key="1">
    <source>
        <dbReference type="SAM" id="Phobius"/>
    </source>
</evidence>
<reference evidence="5" key="2">
    <citation type="submission" date="2025-04" db="UniProtKB">
        <authorList>
            <consortium name="RefSeq"/>
        </authorList>
    </citation>
    <scope>IDENTIFICATION</scope>
    <source>
        <strain evidence="5">Aabys</strain>
    </source>
</reference>
<keyword evidence="4" id="KW-1185">Reference proteome</keyword>
<keyword evidence="2" id="KW-0732">Signal</keyword>
<proteinExistence type="predicted"/>